<dbReference type="AlphaFoldDB" id="A0A5C7G445"/>
<proteinExistence type="predicted"/>
<name>A0A5C7G445_9BURK</name>
<keyword evidence="2" id="KW-1185">Reference proteome</keyword>
<dbReference type="EMBL" id="VPFD01000020">
    <property type="protein sequence ID" value="TXF98013.1"/>
    <property type="molecule type" value="Genomic_DNA"/>
</dbReference>
<dbReference type="Proteomes" id="UP000321413">
    <property type="component" value="Unassembled WGS sequence"/>
</dbReference>
<sequence>MTMDTNSGLDSTLADNLARLVQHERFVSLGQELNRFTPFRVLRVERYELRHTNTLAWLLDPCGSHGMGHSFLDCFLKLVLGADAPLASPLVEVRTELVLNARGALVEDDDPTGEDVNTRDRLDILVEARNSDGRPWVLAIEAKIDSQEGKAQLERYDAALGRLFPEAEVVKCYLTLGPSETVSSQDWQPVYWGEQVGSALREALGRHDGLDQRVRDFLNDYQELINALSGQGVAGPGKAAELANNVDFAPALRVLNKRLKELVAVHSWDAVPWAGIYRQHKAALDACRRAVRERGAILVRDVIDQILDATAWEHLTTSSSKTLRVRFVPRSWAAVDGLNAGEKWNLFYQAEFRKTQGDIEIKLYVAPPGDPTVQKALLQRLFGDTLQLRPADWLEPDPRELRNFVLGSGLSFKLYRQFVDWEEQWDGALSVTQLDQVKKQFTEAVTRHTGALLGLRTFPAV</sequence>
<organism evidence="1 2">
    <name type="scientific">Massilia arenae</name>
    <dbReference type="NCBI Taxonomy" id="2603288"/>
    <lineage>
        <taxon>Bacteria</taxon>
        <taxon>Pseudomonadati</taxon>
        <taxon>Pseudomonadota</taxon>
        <taxon>Betaproteobacteria</taxon>
        <taxon>Burkholderiales</taxon>
        <taxon>Oxalobacteraceae</taxon>
        <taxon>Telluria group</taxon>
        <taxon>Massilia</taxon>
    </lineage>
</organism>
<evidence type="ECO:0000313" key="2">
    <source>
        <dbReference type="Proteomes" id="UP000321413"/>
    </source>
</evidence>
<dbReference type="InterPro" id="IPR029470">
    <property type="entry name" value="PDDEXK_4"/>
</dbReference>
<accession>A0A5C7G445</accession>
<dbReference type="Pfam" id="PF14281">
    <property type="entry name" value="PDDEXK_4"/>
    <property type="match status" value="1"/>
</dbReference>
<protein>
    <recommendedName>
        <fullName evidence="3">PD-(D/E)XK nuclease family protein</fullName>
    </recommendedName>
</protein>
<comment type="caution">
    <text evidence="1">The sequence shown here is derived from an EMBL/GenBank/DDBJ whole genome shotgun (WGS) entry which is preliminary data.</text>
</comment>
<gene>
    <name evidence="1" type="ORF">FVD38_17955</name>
</gene>
<evidence type="ECO:0000313" key="1">
    <source>
        <dbReference type="EMBL" id="TXF98013.1"/>
    </source>
</evidence>
<evidence type="ECO:0008006" key="3">
    <source>
        <dbReference type="Google" id="ProtNLM"/>
    </source>
</evidence>
<reference evidence="1 2" key="1">
    <citation type="submission" date="2019-08" db="EMBL/GenBank/DDBJ databases">
        <title>Massilia golmudensis sp. nov., isolated from sand in the Qinghai-Tibetan Plateau.</title>
        <authorList>
            <person name="Zhang B."/>
        </authorList>
    </citation>
    <scope>NUCLEOTIDE SEQUENCE [LARGE SCALE GENOMIC DNA]</scope>
    <source>
        <strain evidence="1 2">GEM5</strain>
    </source>
</reference>